<gene>
    <name evidence="3" type="ORF">GWR21_02475</name>
</gene>
<dbReference type="KEGG" id="chih:GWR21_02475"/>
<dbReference type="EMBL" id="CP048113">
    <property type="protein sequence ID" value="QHS58499.1"/>
    <property type="molecule type" value="Genomic_DNA"/>
</dbReference>
<proteinExistence type="inferred from homology"/>
<dbReference type="InterPro" id="IPR013538">
    <property type="entry name" value="ASHA1/2-like_C"/>
</dbReference>
<dbReference type="Gene3D" id="3.30.530.20">
    <property type="match status" value="1"/>
</dbReference>
<comment type="similarity">
    <text evidence="1">Belongs to the AHA1 family.</text>
</comment>
<protein>
    <submittedName>
        <fullName evidence="3">SRPBCC domain-containing protein</fullName>
    </submittedName>
</protein>
<dbReference type="RefSeq" id="WP_162330202.1">
    <property type="nucleotide sequence ID" value="NZ_CP048113.1"/>
</dbReference>
<evidence type="ECO:0000259" key="2">
    <source>
        <dbReference type="Pfam" id="PF08327"/>
    </source>
</evidence>
<sequence length="147" mass="16906">MEKQEFRIMINGPREKVWEILWNDASYREWTSIFAPGSWAKTDWKKGSKVLFLGGEDNCGMVATIAENIPNEYMSIEHLGSVKDGKEDLDSAEGKEWAGAHENYTLKTVDGKTELVVDMDITETHKDYFMETWPKALEKVKEIAERN</sequence>
<evidence type="ECO:0000313" key="4">
    <source>
        <dbReference type="Proteomes" id="UP000476411"/>
    </source>
</evidence>
<dbReference type="SUPFAM" id="SSF55961">
    <property type="entry name" value="Bet v1-like"/>
    <property type="match status" value="1"/>
</dbReference>
<accession>A0A6B9Z9G9</accession>
<keyword evidence="4" id="KW-1185">Reference proteome</keyword>
<evidence type="ECO:0000256" key="1">
    <source>
        <dbReference type="ARBA" id="ARBA00006817"/>
    </source>
</evidence>
<feature type="domain" description="Activator of Hsp90 ATPase homologue 1/2-like C-terminal" evidence="2">
    <location>
        <begin position="13"/>
        <end position="144"/>
    </location>
</feature>
<dbReference type="InterPro" id="IPR023393">
    <property type="entry name" value="START-like_dom_sf"/>
</dbReference>
<name>A0A6B9Z9G9_9BACT</name>
<evidence type="ECO:0000313" key="3">
    <source>
        <dbReference type="EMBL" id="QHS58499.1"/>
    </source>
</evidence>
<organism evidence="3 4">
    <name type="scientific">Chitinophaga agri</name>
    <dbReference type="NCBI Taxonomy" id="2703787"/>
    <lineage>
        <taxon>Bacteria</taxon>
        <taxon>Pseudomonadati</taxon>
        <taxon>Bacteroidota</taxon>
        <taxon>Chitinophagia</taxon>
        <taxon>Chitinophagales</taxon>
        <taxon>Chitinophagaceae</taxon>
        <taxon>Chitinophaga</taxon>
    </lineage>
</organism>
<dbReference type="Proteomes" id="UP000476411">
    <property type="component" value="Chromosome"/>
</dbReference>
<dbReference type="AlphaFoldDB" id="A0A6B9Z9G9"/>
<dbReference type="Pfam" id="PF08327">
    <property type="entry name" value="AHSA1"/>
    <property type="match status" value="1"/>
</dbReference>
<reference evidence="3 4" key="1">
    <citation type="submission" date="2020-01" db="EMBL/GenBank/DDBJ databases">
        <title>Complete genome sequence of Chitinophaga sp. H33E-04 isolated from quinoa roots.</title>
        <authorList>
            <person name="Weon H.-Y."/>
            <person name="Lee S.A."/>
        </authorList>
    </citation>
    <scope>NUCLEOTIDE SEQUENCE [LARGE SCALE GENOMIC DNA]</scope>
    <source>
        <strain evidence="3 4">H33E-04</strain>
    </source>
</reference>